<name>A0A3A9YY77_9ACTN</name>
<sequence length="176" mass="19667">MCLRKLRAAHQSGGEDVRPGHGRCHRRRCHNHPRPARPGDHGVAGQGELVVAGLAVGTATVIDEYDFDRCYEVYYPRLVQLAYTSTGDPASAHAIAQTAFREAWRHWNWLSAADPIDWLRQRVVSLSAARHGSPDATRPAPGLDPRPPLTAAQLRNQARHGLAAWLPAWWRRPRID</sequence>
<reference evidence="2 3" key="1">
    <citation type="journal article" date="2004" name="Syst. Appl. Microbiol.">
        <title>Cryptoendolithic actinomycetes from antarctic sandstone rock samples: Micromonospora endolithica sp. nov. and two isolates related to Micromonospora coerulea Jensen 1932.</title>
        <authorList>
            <person name="Hirsch P."/>
            <person name="Mevs U."/>
            <person name="Kroppenstedt R.M."/>
            <person name="Schumann P."/>
            <person name="Stackebrandt E."/>
        </authorList>
    </citation>
    <scope>NUCLEOTIDE SEQUENCE [LARGE SCALE GENOMIC DNA]</scope>
    <source>
        <strain evidence="2 3">JCM 12677</strain>
    </source>
</reference>
<dbReference type="EMBL" id="RBAK01000012">
    <property type="protein sequence ID" value="RKN41011.1"/>
    <property type="molecule type" value="Genomic_DNA"/>
</dbReference>
<comment type="caution">
    <text evidence="2">The sequence shown here is derived from an EMBL/GenBank/DDBJ whole genome shotgun (WGS) entry which is preliminary data.</text>
</comment>
<evidence type="ECO:0000313" key="2">
    <source>
        <dbReference type="EMBL" id="RKN41011.1"/>
    </source>
</evidence>
<evidence type="ECO:0000313" key="3">
    <source>
        <dbReference type="Proteomes" id="UP000281726"/>
    </source>
</evidence>
<dbReference type="Gene3D" id="1.10.1740.10">
    <property type="match status" value="1"/>
</dbReference>
<feature type="region of interest" description="Disordered" evidence="1">
    <location>
        <begin position="6"/>
        <end position="44"/>
    </location>
</feature>
<evidence type="ECO:0000256" key="1">
    <source>
        <dbReference type="SAM" id="MobiDB-lite"/>
    </source>
</evidence>
<feature type="compositionally biased region" description="Basic residues" evidence="1">
    <location>
        <begin position="20"/>
        <end position="35"/>
    </location>
</feature>
<organism evidence="2 3">
    <name type="scientific">Micromonospora endolithica</name>
    <dbReference type="NCBI Taxonomy" id="230091"/>
    <lineage>
        <taxon>Bacteria</taxon>
        <taxon>Bacillati</taxon>
        <taxon>Actinomycetota</taxon>
        <taxon>Actinomycetes</taxon>
        <taxon>Micromonosporales</taxon>
        <taxon>Micromonosporaceae</taxon>
        <taxon>Micromonospora</taxon>
    </lineage>
</organism>
<protein>
    <submittedName>
        <fullName evidence="2">Uncharacterized protein</fullName>
    </submittedName>
</protein>
<dbReference type="Proteomes" id="UP000281726">
    <property type="component" value="Unassembled WGS sequence"/>
</dbReference>
<accession>A0A3A9YY77</accession>
<keyword evidence="3" id="KW-1185">Reference proteome</keyword>
<gene>
    <name evidence="2" type="ORF">D7223_25000</name>
</gene>
<proteinExistence type="predicted"/>
<dbReference type="GO" id="GO:0003700">
    <property type="term" value="F:DNA-binding transcription factor activity"/>
    <property type="evidence" value="ECO:0007669"/>
    <property type="project" value="InterPro"/>
</dbReference>
<dbReference type="AlphaFoldDB" id="A0A3A9YY77"/>
<feature type="region of interest" description="Disordered" evidence="1">
    <location>
        <begin position="129"/>
        <end position="148"/>
    </location>
</feature>
<dbReference type="GO" id="GO:0006352">
    <property type="term" value="P:DNA-templated transcription initiation"/>
    <property type="evidence" value="ECO:0007669"/>
    <property type="project" value="InterPro"/>
</dbReference>
<dbReference type="SUPFAM" id="SSF88946">
    <property type="entry name" value="Sigma2 domain of RNA polymerase sigma factors"/>
    <property type="match status" value="1"/>
</dbReference>
<dbReference type="InterPro" id="IPR013325">
    <property type="entry name" value="RNA_pol_sigma_r2"/>
</dbReference>
<dbReference type="OrthoDB" id="3478828at2"/>